<dbReference type="EMBL" id="JBEPLU010000001">
    <property type="protein sequence ID" value="MET3526025.1"/>
    <property type="molecule type" value="Genomic_DNA"/>
</dbReference>
<gene>
    <name evidence="5" type="ORF">ABID41_001120</name>
</gene>
<comment type="similarity">
    <text evidence="1">Belongs to the beta/gamma-crystallin family.</text>
</comment>
<evidence type="ECO:0000313" key="5">
    <source>
        <dbReference type="EMBL" id="MET3526025.1"/>
    </source>
</evidence>
<name>A0ABV2EG71_9CAUL</name>
<keyword evidence="2" id="KW-0677">Repeat</keyword>
<dbReference type="RefSeq" id="WP_331932572.1">
    <property type="nucleotide sequence ID" value="NZ_JBEPLU010000001.1"/>
</dbReference>
<evidence type="ECO:0000256" key="2">
    <source>
        <dbReference type="ARBA" id="ARBA00022737"/>
    </source>
</evidence>
<evidence type="ECO:0000313" key="6">
    <source>
        <dbReference type="Proteomes" id="UP001549110"/>
    </source>
</evidence>
<keyword evidence="3" id="KW-0732">Signal</keyword>
<dbReference type="SUPFAM" id="SSF49695">
    <property type="entry name" value="gamma-Crystallin-like"/>
    <property type="match status" value="1"/>
</dbReference>
<dbReference type="InterPro" id="IPR011024">
    <property type="entry name" value="G_crystallin-like"/>
</dbReference>
<sequence>MRLGILMACGALAAAAGPSLAQDRMAANAQFFSGTNFTGRTLTVTGSMPIFLATWAPRSVRVGGGSAWEVCEQRAFRGRCTVISGASSNLQAQLGVSGVGSVRPAPARPVPPLPPQSGHGVSLRGMAAEFFPAPHVRGQRVEACAREGGTAACIAREADTFCRSIGYVRARNSAAETVGGRIFLADVLCSKWN</sequence>
<accession>A0ABV2EG71</accession>
<evidence type="ECO:0000256" key="3">
    <source>
        <dbReference type="SAM" id="SignalP"/>
    </source>
</evidence>
<feature type="signal peptide" evidence="3">
    <location>
        <begin position="1"/>
        <end position="21"/>
    </location>
</feature>
<keyword evidence="6" id="KW-1185">Reference proteome</keyword>
<feature type="domain" description="Beta/gamma crystallin 'Greek key'" evidence="4">
    <location>
        <begin position="28"/>
        <end position="105"/>
    </location>
</feature>
<evidence type="ECO:0000259" key="4">
    <source>
        <dbReference type="SMART" id="SM00247"/>
    </source>
</evidence>
<reference evidence="5 6" key="1">
    <citation type="submission" date="2024-06" db="EMBL/GenBank/DDBJ databases">
        <title>Genomic Encyclopedia of Type Strains, Phase IV (KMG-IV): sequencing the most valuable type-strain genomes for metagenomic binning, comparative biology and taxonomic classification.</title>
        <authorList>
            <person name="Goeker M."/>
        </authorList>
    </citation>
    <scope>NUCLEOTIDE SEQUENCE [LARGE SCALE GENOMIC DNA]</scope>
    <source>
        <strain evidence="5 6">DSM 17809</strain>
    </source>
</reference>
<dbReference type="Gene3D" id="2.60.20.10">
    <property type="entry name" value="Crystallins"/>
    <property type="match status" value="1"/>
</dbReference>
<organism evidence="5 6">
    <name type="scientific">Phenylobacterium koreense</name>
    <dbReference type="NCBI Taxonomy" id="266125"/>
    <lineage>
        <taxon>Bacteria</taxon>
        <taxon>Pseudomonadati</taxon>
        <taxon>Pseudomonadota</taxon>
        <taxon>Alphaproteobacteria</taxon>
        <taxon>Caulobacterales</taxon>
        <taxon>Caulobacteraceae</taxon>
        <taxon>Phenylobacterium</taxon>
    </lineage>
</organism>
<protein>
    <recommendedName>
        <fullName evidence="4">Beta/gamma crystallin 'Greek key' domain-containing protein</fullName>
    </recommendedName>
</protein>
<dbReference type="Pfam" id="PF00030">
    <property type="entry name" value="Crystall"/>
    <property type="match status" value="1"/>
</dbReference>
<dbReference type="InterPro" id="IPR001064">
    <property type="entry name" value="Beta/gamma_crystallin"/>
</dbReference>
<comment type="caution">
    <text evidence="5">The sequence shown here is derived from an EMBL/GenBank/DDBJ whole genome shotgun (WGS) entry which is preliminary data.</text>
</comment>
<dbReference type="SMART" id="SM00247">
    <property type="entry name" value="XTALbg"/>
    <property type="match status" value="1"/>
</dbReference>
<dbReference type="Proteomes" id="UP001549110">
    <property type="component" value="Unassembled WGS sequence"/>
</dbReference>
<feature type="chain" id="PRO_5045846796" description="Beta/gamma crystallin 'Greek key' domain-containing protein" evidence="3">
    <location>
        <begin position="22"/>
        <end position="193"/>
    </location>
</feature>
<proteinExistence type="inferred from homology"/>
<evidence type="ECO:0000256" key="1">
    <source>
        <dbReference type="ARBA" id="ARBA00009646"/>
    </source>
</evidence>